<keyword evidence="4" id="KW-1133">Transmembrane helix</keyword>
<evidence type="ECO:0000256" key="3">
    <source>
        <dbReference type="ARBA" id="ARBA00022692"/>
    </source>
</evidence>
<evidence type="ECO:0000256" key="4">
    <source>
        <dbReference type="ARBA" id="ARBA00022989"/>
    </source>
</evidence>
<reference evidence="8" key="1">
    <citation type="submission" date="2017-02" db="UniProtKB">
        <authorList>
            <consortium name="WormBaseParasite"/>
        </authorList>
    </citation>
    <scope>IDENTIFICATION</scope>
</reference>
<dbReference type="Proteomes" id="UP000046393">
    <property type="component" value="Unplaced"/>
</dbReference>
<dbReference type="InterPro" id="IPR008388">
    <property type="entry name" value="Ac45_acc_su"/>
</dbReference>
<dbReference type="PANTHER" id="PTHR12471">
    <property type="entry name" value="VACUOLAR ATP SYNTHASE SUBUNIT S1"/>
    <property type="match status" value="1"/>
</dbReference>
<keyword evidence="5" id="KW-0472">Membrane</keyword>
<dbReference type="WBParaSite" id="SMUV_0000054001-mRNA-1">
    <property type="protein sequence ID" value="SMUV_0000054001-mRNA-1"/>
    <property type="gene ID" value="SMUV_0000054001"/>
</dbReference>
<keyword evidence="3" id="KW-0812">Transmembrane</keyword>
<evidence type="ECO:0000256" key="1">
    <source>
        <dbReference type="ARBA" id="ARBA00004167"/>
    </source>
</evidence>
<comment type="similarity">
    <text evidence="2">Belongs to the vacuolar ATPase subunit S1 family.</text>
</comment>
<name>A0A0N5A8X7_9BILA</name>
<protein>
    <submittedName>
        <fullName evidence="8">Ac45-VOA1_TM domain-containing protein</fullName>
    </submittedName>
</protein>
<keyword evidence="7" id="KW-1185">Reference proteome</keyword>
<dbReference type="GO" id="GO:0033176">
    <property type="term" value="C:proton-transporting V-type ATPase complex"/>
    <property type="evidence" value="ECO:0007669"/>
    <property type="project" value="TreeGrafter"/>
</dbReference>
<sequence>MGIVCSFVLVSILMFGYLMLQSVQTMDRFDDPKQKQIVINFKE</sequence>
<proteinExistence type="inferred from homology"/>
<dbReference type="Pfam" id="PF20520">
    <property type="entry name" value="Ac45-VOA1_TM"/>
    <property type="match status" value="1"/>
</dbReference>
<accession>A0A0N5A8X7</accession>
<evidence type="ECO:0000256" key="2">
    <source>
        <dbReference type="ARBA" id="ARBA00009037"/>
    </source>
</evidence>
<evidence type="ECO:0000313" key="7">
    <source>
        <dbReference type="Proteomes" id="UP000046393"/>
    </source>
</evidence>
<dbReference type="PANTHER" id="PTHR12471:SF7">
    <property type="entry name" value="V-TYPE PROTON ATPASE SUBUNIT S1"/>
    <property type="match status" value="1"/>
</dbReference>
<comment type="subcellular location">
    <subcellularLocation>
        <location evidence="1">Membrane</location>
        <topology evidence="1">Single-pass membrane protein</topology>
    </subcellularLocation>
</comment>
<evidence type="ECO:0000256" key="5">
    <source>
        <dbReference type="ARBA" id="ARBA00023136"/>
    </source>
</evidence>
<dbReference type="STRING" id="451379.A0A0N5A8X7"/>
<dbReference type="GO" id="GO:0030641">
    <property type="term" value="P:regulation of cellular pH"/>
    <property type="evidence" value="ECO:0007669"/>
    <property type="project" value="TreeGrafter"/>
</dbReference>
<evidence type="ECO:0000313" key="8">
    <source>
        <dbReference type="WBParaSite" id="SMUV_0000054001-mRNA-1"/>
    </source>
</evidence>
<evidence type="ECO:0000259" key="6">
    <source>
        <dbReference type="Pfam" id="PF20520"/>
    </source>
</evidence>
<dbReference type="InterPro" id="IPR046756">
    <property type="entry name" value="VAS1/VOA1_TM"/>
</dbReference>
<organism evidence="7 8">
    <name type="scientific">Syphacia muris</name>
    <dbReference type="NCBI Taxonomy" id="451379"/>
    <lineage>
        <taxon>Eukaryota</taxon>
        <taxon>Metazoa</taxon>
        <taxon>Ecdysozoa</taxon>
        <taxon>Nematoda</taxon>
        <taxon>Chromadorea</taxon>
        <taxon>Rhabditida</taxon>
        <taxon>Spirurina</taxon>
        <taxon>Oxyuridomorpha</taxon>
        <taxon>Oxyuroidea</taxon>
        <taxon>Oxyuridae</taxon>
        <taxon>Syphacia</taxon>
    </lineage>
</organism>
<dbReference type="AlphaFoldDB" id="A0A0N5A8X7"/>
<dbReference type="GO" id="GO:0001671">
    <property type="term" value="F:ATPase activator activity"/>
    <property type="evidence" value="ECO:0007669"/>
    <property type="project" value="TreeGrafter"/>
</dbReference>
<feature type="domain" description="V-type proton ATPase subunit S1/VOA1 transmembrane" evidence="6">
    <location>
        <begin position="1"/>
        <end position="31"/>
    </location>
</feature>